<keyword evidence="2" id="KW-1185">Reference proteome</keyword>
<dbReference type="Proteomes" id="UP000002407">
    <property type="component" value="Chromosome"/>
</dbReference>
<dbReference type="KEGG" id="cha:CHAB381_1463"/>
<sequence>MKNLIDIIKTEFDGAEINSVNYKDAKDNFNERDFALINIKK</sequence>
<name>A7I3A8_CAMHC</name>
<evidence type="ECO:0000313" key="2">
    <source>
        <dbReference type="Proteomes" id="UP000002407"/>
    </source>
</evidence>
<dbReference type="RefSeq" id="WP_012109303.1">
    <property type="nucleotide sequence ID" value="NC_009714.1"/>
</dbReference>
<gene>
    <name evidence="1" type="ordered locus">CHAB381_1463</name>
</gene>
<dbReference type="HOGENOM" id="CLU_3267147_0_0_7"/>
<evidence type="ECO:0000313" key="1">
    <source>
        <dbReference type="EMBL" id="ABS51503.1"/>
    </source>
</evidence>
<reference evidence="2" key="1">
    <citation type="submission" date="2007-07" db="EMBL/GenBank/DDBJ databases">
        <title>Complete genome sequence of Campylobacter hominis ATCC BAA-381, a commensal isolated from the human gastrointestinal tract.</title>
        <authorList>
            <person name="Fouts D.E."/>
            <person name="Mongodin E.F."/>
            <person name="Puiu D."/>
            <person name="Sebastian Y."/>
            <person name="Miller W.G."/>
            <person name="Mandrell R.E."/>
            <person name="Nelson K.E."/>
        </authorList>
    </citation>
    <scope>NUCLEOTIDE SEQUENCE [LARGE SCALE GENOMIC DNA]</scope>
    <source>
        <strain evidence="2">ATCC BAA-381 / LMG 19568 / NCTC 13146 / CH001A</strain>
    </source>
</reference>
<organism evidence="1 2">
    <name type="scientific">Campylobacter hominis (strain ATCC BAA-381 / DSM 21671 / CCUG 45161 / LMG 19568 / NCTC 13146 / CH001A)</name>
    <dbReference type="NCBI Taxonomy" id="360107"/>
    <lineage>
        <taxon>Bacteria</taxon>
        <taxon>Pseudomonadati</taxon>
        <taxon>Campylobacterota</taxon>
        <taxon>Epsilonproteobacteria</taxon>
        <taxon>Campylobacterales</taxon>
        <taxon>Campylobacteraceae</taxon>
        <taxon>Campylobacter</taxon>
    </lineage>
</organism>
<accession>A7I3A8</accession>
<proteinExistence type="predicted"/>
<dbReference type="EMBL" id="CP000776">
    <property type="protein sequence ID" value="ABS51503.1"/>
    <property type="molecule type" value="Genomic_DNA"/>
</dbReference>
<dbReference type="STRING" id="360107.CHAB381_1463"/>
<dbReference type="AlphaFoldDB" id="A7I3A8"/>
<protein>
    <submittedName>
        <fullName evidence="1">Uncharacterized protein</fullName>
    </submittedName>
</protein>